<evidence type="ECO:0000313" key="5">
    <source>
        <dbReference type="EMBL" id="OEO29823.1"/>
    </source>
</evidence>
<dbReference type="PANTHER" id="PTHR47197:SF3">
    <property type="entry name" value="DIHYDRO-HEME D1 DEHYDROGENASE"/>
    <property type="match status" value="1"/>
</dbReference>
<dbReference type="NCBIfam" id="TIGR03866">
    <property type="entry name" value="PQQ_ABC_repeats"/>
    <property type="match status" value="1"/>
</dbReference>
<dbReference type="InterPro" id="IPR015943">
    <property type="entry name" value="WD40/YVTN_repeat-like_dom_sf"/>
</dbReference>
<dbReference type="InterPro" id="IPR011964">
    <property type="entry name" value="YVTN_b-propeller_repeat"/>
</dbReference>
<dbReference type="SUPFAM" id="SSF50974">
    <property type="entry name" value="Nitrous oxide reductase, N-terminal domain"/>
    <property type="match status" value="1"/>
</dbReference>
<name>A0A1E5XMH4_9HYPH</name>
<dbReference type="InterPro" id="IPR022456">
    <property type="entry name" value="PQQ_b_propeller"/>
</dbReference>
<sequence length="330" mass="35617">MRFTRRTFVATAAALLASSAVPRAAVAKGTGMIFVSTEKGNEVVVLDQSLAVVKRIATSRRPRDMHFNAAKELLYVACGDDDAIDVIDVASLEVVDSIPTGPSPEVFAFSPDEKVIYVSNEEDSRLEAIDMETRVSIQDIPTGAEPEGVLVMPDGKTAYVTSEVADMVHVVDTTTGAVTKNILVGTRPRRFILTPDGTELWVSCELSSEIYIIDTATNEIKGDSLIFVPPGFREEDVTPVGMAVTRDGSKILLSLGRANHIVIIDGKTHDVLQYVLVGRRAWSVDLSSDESRAYVANGLSDDITVIDMASMKPIKSVPVGRVPHSVVIDD</sequence>
<dbReference type="InterPro" id="IPR006311">
    <property type="entry name" value="TAT_signal"/>
</dbReference>
<dbReference type="OrthoDB" id="145213at2"/>
<evidence type="ECO:0000256" key="3">
    <source>
        <dbReference type="SAM" id="SignalP"/>
    </source>
</evidence>
<keyword evidence="2 3" id="KW-0732">Signal</keyword>
<gene>
    <name evidence="5" type="ORF">VW23_024145</name>
</gene>
<dbReference type="Proteomes" id="UP000095463">
    <property type="component" value="Unassembled WGS sequence"/>
</dbReference>
<dbReference type="PANTHER" id="PTHR47197">
    <property type="entry name" value="PROTEIN NIRF"/>
    <property type="match status" value="1"/>
</dbReference>
<protein>
    <recommendedName>
        <fullName evidence="4">YNCE-like beta-propeller domain-containing protein</fullName>
    </recommendedName>
</protein>
<comment type="cofactor">
    <cofactor evidence="1">
        <name>Cu cation</name>
        <dbReference type="ChEBI" id="CHEBI:23378"/>
    </cofactor>
</comment>
<dbReference type="PROSITE" id="PS51318">
    <property type="entry name" value="TAT"/>
    <property type="match status" value="1"/>
</dbReference>
<feature type="chain" id="PRO_5009190298" description="YNCE-like beta-propeller domain-containing protein" evidence="3">
    <location>
        <begin position="25"/>
        <end position="330"/>
    </location>
</feature>
<comment type="caution">
    <text evidence="5">The sequence shown here is derived from an EMBL/GenBank/DDBJ whole genome shotgun (WGS) entry which is preliminary data.</text>
</comment>
<dbReference type="InterPro" id="IPR048433">
    <property type="entry name" value="YNCE-like_beta-prop"/>
</dbReference>
<dbReference type="Pfam" id="PF21783">
    <property type="entry name" value="YNCE"/>
    <property type="match status" value="1"/>
</dbReference>
<organism evidence="5 6">
    <name type="scientific">Devosia insulae DS-56</name>
    <dbReference type="NCBI Taxonomy" id="1116389"/>
    <lineage>
        <taxon>Bacteria</taxon>
        <taxon>Pseudomonadati</taxon>
        <taxon>Pseudomonadota</taxon>
        <taxon>Alphaproteobacteria</taxon>
        <taxon>Hyphomicrobiales</taxon>
        <taxon>Devosiaceae</taxon>
        <taxon>Devosia</taxon>
    </lineage>
</organism>
<evidence type="ECO:0000259" key="4">
    <source>
        <dbReference type="Pfam" id="PF21783"/>
    </source>
</evidence>
<evidence type="ECO:0000256" key="2">
    <source>
        <dbReference type="ARBA" id="ARBA00022729"/>
    </source>
</evidence>
<dbReference type="NCBIfam" id="TIGR02276">
    <property type="entry name" value="beta_rpt_yvtn"/>
    <property type="match status" value="2"/>
</dbReference>
<accession>A0A1E5XMH4</accession>
<reference evidence="5 6" key="1">
    <citation type="journal article" date="2015" name="Genome Announc.">
        <title>Genome Assemblies of Three Soil-Associated Devosia species: D. insulae, D. limi, and D. soli.</title>
        <authorList>
            <person name="Hassan Y.I."/>
            <person name="Lepp D."/>
            <person name="Zhou T."/>
        </authorList>
    </citation>
    <scope>NUCLEOTIDE SEQUENCE [LARGE SCALE GENOMIC DNA]</scope>
    <source>
        <strain evidence="5 6">DS-56</strain>
    </source>
</reference>
<dbReference type="InterPro" id="IPR051200">
    <property type="entry name" value="Host-pathogen_enzymatic-act"/>
</dbReference>
<keyword evidence="6" id="KW-1185">Reference proteome</keyword>
<feature type="domain" description="YNCE-like beta-propeller" evidence="4">
    <location>
        <begin position="31"/>
        <end position="188"/>
    </location>
</feature>
<dbReference type="InterPro" id="IPR011045">
    <property type="entry name" value="N2O_reductase_N"/>
</dbReference>
<dbReference type="EMBL" id="LAJE02000255">
    <property type="protein sequence ID" value="OEO29823.1"/>
    <property type="molecule type" value="Genomic_DNA"/>
</dbReference>
<feature type="signal peptide" evidence="3">
    <location>
        <begin position="1"/>
        <end position="24"/>
    </location>
</feature>
<evidence type="ECO:0000256" key="1">
    <source>
        <dbReference type="ARBA" id="ARBA00001935"/>
    </source>
</evidence>
<proteinExistence type="predicted"/>
<dbReference type="Gene3D" id="2.130.10.10">
    <property type="entry name" value="YVTN repeat-like/Quinoprotein amine dehydrogenase"/>
    <property type="match status" value="3"/>
</dbReference>
<evidence type="ECO:0000313" key="6">
    <source>
        <dbReference type="Proteomes" id="UP000095463"/>
    </source>
</evidence>
<dbReference type="AlphaFoldDB" id="A0A1E5XMH4"/>
<dbReference type="RefSeq" id="WP_069910948.1">
    <property type="nucleotide sequence ID" value="NZ_LAJE02000255.1"/>
</dbReference>